<feature type="transmembrane region" description="Helical" evidence="8">
    <location>
        <begin position="124"/>
        <end position="146"/>
    </location>
</feature>
<dbReference type="EMBL" id="FNAC01000039">
    <property type="protein sequence ID" value="SDD58299.1"/>
    <property type="molecule type" value="Genomic_DNA"/>
</dbReference>
<evidence type="ECO:0000313" key="9">
    <source>
        <dbReference type="EMBL" id="SDD58299.1"/>
    </source>
</evidence>
<dbReference type="GO" id="GO:0033214">
    <property type="term" value="P:siderophore-iron import into cell"/>
    <property type="evidence" value="ECO:0007669"/>
    <property type="project" value="TreeGrafter"/>
</dbReference>
<dbReference type="GO" id="GO:0005886">
    <property type="term" value="C:plasma membrane"/>
    <property type="evidence" value="ECO:0007669"/>
    <property type="project" value="UniProtKB-SubCell"/>
</dbReference>
<evidence type="ECO:0000313" key="10">
    <source>
        <dbReference type="Proteomes" id="UP000199060"/>
    </source>
</evidence>
<name>A0A1G6VXK0_9BACT</name>
<evidence type="ECO:0000256" key="2">
    <source>
        <dbReference type="ARBA" id="ARBA00007935"/>
    </source>
</evidence>
<evidence type="ECO:0000256" key="4">
    <source>
        <dbReference type="ARBA" id="ARBA00022475"/>
    </source>
</evidence>
<evidence type="ECO:0000256" key="5">
    <source>
        <dbReference type="ARBA" id="ARBA00022692"/>
    </source>
</evidence>
<dbReference type="SUPFAM" id="SSF81345">
    <property type="entry name" value="ABC transporter involved in vitamin B12 uptake, BtuC"/>
    <property type="match status" value="1"/>
</dbReference>
<dbReference type="InterPro" id="IPR037294">
    <property type="entry name" value="ABC_BtuC-like"/>
</dbReference>
<keyword evidence="5 8" id="KW-0812">Transmembrane</keyword>
<evidence type="ECO:0000256" key="3">
    <source>
        <dbReference type="ARBA" id="ARBA00022448"/>
    </source>
</evidence>
<feature type="transmembrane region" description="Helical" evidence="8">
    <location>
        <begin position="92"/>
        <end position="118"/>
    </location>
</feature>
<dbReference type="CDD" id="cd06550">
    <property type="entry name" value="TM_ABC_iron-siderophores_like"/>
    <property type="match status" value="1"/>
</dbReference>
<dbReference type="PANTHER" id="PTHR30472">
    <property type="entry name" value="FERRIC ENTEROBACTIN TRANSPORT SYSTEM PERMEASE PROTEIN"/>
    <property type="match status" value="1"/>
</dbReference>
<feature type="transmembrane region" description="Helical" evidence="8">
    <location>
        <begin position="314"/>
        <end position="333"/>
    </location>
</feature>
<dbReference type="AlphaFoldDB" id="A0A1G6VXK0"/>
<dbReference type="InterPro" id="IPR000522">
    <property type="entry name" value="ABC_transptr_permease_BtuC"/>
</dbReference>
<keyword evidence="3" id="KW-0813">Transport</keyword>
<dbReference type="OrthoDB" id="9811721at2"/>
<dbReference type="Proteomes" id="UP000199060">
    <property type="component" value="Unassembled WGS sequence"/>
</dbReference>
<accession>A0A1G6VXK0</accession>
<sequence>MNRRNHVTLLAGGMLLLMLLFLLNISLGSVAIGPVQILKGIFFSDWEKVSFEQIVINYRLPKAFVAVIAGLGLSLSGLQMQTFFRNPLAGPYVLGISAGAGFGVAILILAGALLGFGMGAIHPWSLALAGTLGAGLILSLVSVVAWRVKDSMTLLIVGIMFGAAVSSIISVLSYFSGAETLKLFTIWSMGSLGSLDWLQVAVLGASVFLGILPVLFSIRSFNALLLGESYAKSMGVNTKKLRWWMIGSTGLMAGAITAFCGPIAFVGIAVPHLARMIWKSADHRVLIPASGLVGAALLLICDSIAQLPGLAESLPINAVTSLIGAPIVIGLVLRRNFSKEF</sequence>
<gene>
    <name evidence="9" type="ORF">SAMN04488104_103911</name>
</gene>
<protein>
    <submittedName>
        <fullName evidence="9">Iron complex transport system permease protein</fullName>
    </submittedName>
</protein>
<feature type="transmembrane region" description="Helical" evidence="8">
    <location>
        <begin position="63"/>
        <end position="80"/>
    </location>
</feature>
<proteinExistence type="inferred from homology"/>
<keyword evidence="7 8" id="KW-0472">Membrane</keyword>
<evidence type="ECO:0000256" key="7">
    <source>
        <dbReference type="ARBA" id="ARBA00023136"/>
    </source>
</evidence>
<comment type="subcellular location">
    <subcellularLocation>
        <location evidence="1">Cell membrane</location>
        <topology evidence="1">Multi-pass membrane protein</topology>
    </subcellularLocation>
</comment>
<dbReference type="PANTHER" id="PTHR30472:SF41">
    <property type="entry name" value="TRANSPORT SYSTEM PERMEASE PROTEIN"/>
    <property type="match status" value="1"/>
</dbReference>
<dbReference type="STRING" id="686796.SAMN04488104_103911"/>
<organism evidence="9 10">
    <name type="scientific">Algoriphagus faecimaris</name>
    <dbReference type="NCBI Taxonomy" id="686796"/>
    <lineage>
        <taxon>Bacteria</taxon>
        <taxon>Pseudomonadati</taxon>
        <taxon>Bacteroidota</taxon>
        <taxon>Cytophagia</taxon>
        <taxon>Cytophagales</taxon>
        <taxon>Cyclobacteriaceae</taxon>
        <taxon>Algoriphagus</taxon>
    </lineage>
</organism>
<reference evidence="10" key="1">
    <citation type="submission" date="2016-10" db="EMBL/GenBank/DDBJ databases">
        <authorList>
            <person name="Varghese N."/>
            <person name="Submissions S."/>
        </authorList>
    </citation>
    <scope>NUCLEOTIDE SEQUENCE [LARGE SCALE GENOMIC DNA]</scope>
    <source>
        <strain evidence="10">DSM 23095</strain>
    </source>
</reference>
<evidence type="ECO:0000256" key="6">
    <source>
        <dbReference type="ARBA" id="ARBA00022989"/>
    </source>
</evidence>
<keyword evidence="6 8" id="KW-1133">Transmembrane helix</keyword>
<dbReference type="RefSeq" id="WP_087940704.1">
    <property type="nucleotide sequence ID" value="NZ_FNAC01000039.1"/>
</dbReference>
<feature type="transmembrane region" description="Helical" evidence="8">
    <location>
        <begin position="285"/>
        <end position="305"/>
    </location>
</feature>
<keyword evidence="4" id="KW-1003">Cell membrane</keyword>
<feature type="transmembrane region" description="Helical" evidence="8">
    <location>
        <begin position="153"/>
        <end position="177"/>
    </location>
</feature>
<dbReference type="Pfam" id="PF01032">
    <property type="entry name" value="FecCD"/>
    <property type="match status" value="1"/>
</dbReference>
<evidence type="ECO:0000256" key="8">
    <source>
        <dbReference type="SAM" id="Phobius"/>
    </source>
</evidence>
<keyword evidence="10" id="KW-1185">Reference proteome</keyword>
<feature type="transmembrane region" description="Helical" evidence="8">
    <location>
        <begin position="243"/>
        <end position="265"/>
    </location>
</feature>
<dbReference type="GO" id="GO:0022857">
    <property type="term" value="F:transmembrane transporter activity"/>
    <property type="evidence" value="ECO:0007669"/>
    <property type="project" value="InterPro"/>
</dbReference>
<evidence type="ECO:0000256" key="1">
    <source>
        <dbReference type="ARBA" id="ARBA00004651"/>
    </source>
</evidence>
<dbReference type="Gene3D" id="1.10.3470.10">
    <property type="entry name" value="ABC transporter involved in vitamin B12 uptake, BtuC"/>
    <property type="match status" value="1"/>
</dbReference>
<feature type="transmembrane region" description="Helical" evidence="8">
    <location>
        <begin position="197"/>
        <end position="222"/>
    </location>
</feature>
<comment type="similarity">
    <text evidence="2">Belongs to the binding-protein-dependent transport system permease family. FecCD subfamily.</text>
</comment>